<dbReference type="EMBL" id="SPUM01000107">
    <property type="protein sequence ID" value="TFW30810.1"/>
    <property type="molecule type" value="Genomic_DNA"/>
</dbReference>
<reference evidence="1 2" key="1">
    <citation type="submission" date="2019-03" db="EMBL/GenBank/DDBJ databases">
        <title>Draft genome of Massilia hortus sp. nov., a novel bacterial species of the Oxalobacteraceae family.</title>
        <authorList>
            <person name="Peta V."/>
            <person name="Raths R."/>
            <person name="Bucking H."/>
        </authorList>
    </citation>
    <scope>NUCLEOTIDE SEQUENCE [LARGE SCALE GENOMIC DNA]</scope>
    <source>
        <strain evidence="1 2">ONC3</strain>
    </source>
</reference>
<dbReference type="InterPro" id="IPR000944">
    <property type="entry name" value="Tscrpt_reg_Rrf2"/>
</dbReference>
<comment type="caution">
    <text evidence="1">The sequence shown here is derived from an EMBL/GenBank/DDBJ whole genome shotgun (WGS) entry which is preliminary data.</text>
</comment>
<dbReference type="InterPro" id="IPR036390">
    <property type="entry name" value="WH_DNA-bd_sf"/>
</dbReference>
<proteinExistence type="predicted"/>
<accession>A0A4Y9SVR9</accession>
<evidence type="ECO:0000313" key="2">
    <source>
        <dbReference type="Proteomes" id="UP000297258"/>
    </source>
</evidence>
<organism evidence="1 2">
    <name type="scientific">Massilia horti</name>
    <dbReference type="NCBI Taxonomy" id="2562153"/>
    <lineage>
        <taxon>Bacteria</taxon>
        <taxon>Pseudomonadati</taxon>
        <taxon>Pseudomonadota</taxon>
        <taxon>Betaproteobacteria</taxon>
        <taxon>Burkholderiales</taxon>
        <taxon>Oxalobacteraceae</taxon>
        <taxon>Telluria group</taxon>
        <taxon>Massilia</taxon>
    </lineage>
</organism>
<dbReference type="Gene3D" id="1.10.10.10">
    <property type="entry name" value="Winged helix-like DNA-binding domain superfamily/Winged helix DNA-binding domain"/>
    <property type="match status" value="1"/>
</dbReference>
<protein>
    <submittedName>
        <fullName evidence="1">Rrf2 family transcriptional regulator</fullName>
    </submittedName>
</protein>
<dbReference type="InterPro" id="IPR036388">
    <property type="entry name" value="WH-like_DNA-bd_sf"/>
</dbReference>
<dbReference type="Proteomes" id="UP000297258">
    <property type="component" value="Unassembled WGS sequence"/>
</dbReference>
<dbReference type="FunFam" id="1.10.10.10:FF:000138">
    <property type="entry name" value="Rrf2 family transcriptional regulator"/>
    <property type="match status" value="1"/>
</dbReference>
<dbReference type="Pfam" id="PF02082">
    <property type="entry name" value="Rrf2"/>
    <property type="match status" value="1"/>
</dbReference>
<gene>
    <name evidence="1" type="ORF">E4O92_15875</name>
</gene>
<dbReference type="SUPFAM" id="SSF46785">
    <property type="entry name" value="Winged helix' DNA-binding domain"/>
    <property type="match status" value="1"/>
</dbReference>
<evidence type="ECO:0000313" key="1">
    <source>
        <dbReference type="EMBL" id="TFW30810.1"/>
    </source>
</evidence>
<dbReference type="PROSITE" id="PS51197">
    <property type="entry name" value="HTH_RRF2_2"/>
    <property type="match status" value="1"/>
</dbReference>
<dbReference type="PANTHER" id="PTHR33221:SF15">
    <property type="entry name" value="HTH-TYPE TRANSCRIPTIONAL REGULATOR YWGB-RELATED"/>
    <property type="match status" value="1"/>
</dbReference>
<sequence>MRTDSRLSGVLHVLLHMAERDGPVTSEALASAMGTNPVVIRRIMAGLRDQGYVRSDKGHGGGWTLSCDLAKVTLYEIYTALGSPSLLAIGNRTEEPRCLVEQAVNGALDQAFQDAQALLLARLQQVTLSMLSADFHQRLIARGNRLEPEDIHAL</sequence>
<dbReference type="RefSeq" id="WP_135190710.1">
    <property type="nucleotide sequence ID" value="NZ_SPUM01000107.1"/>
</dbReference>
<dbReference type="GO" id="GO:0005829">
    <property type="term" value="C:cytosol"/>
    <property type="evidence" value="ECO:0007669"/>
    <property type="project" value="TreeGrafter"/>
</dbReference>
<name>A0A4Y9SVR9_9BURK</name>
<dbReference type="PANTHER" id="PTHR33221">
    <property type="entry name" value="WINGED HELIX-TURN-HELIX TRANSCRIPTIONAL REGULATOR, RRF2 FAMILY"/>
    <property type="match status" value="1"/>
</dbReference>
<dbReference type="AlphaFoldDB" id="A0A4Y9SVR9"/>
<dbReference type="OrthoDB" id="9800506at2"/>
<keyword evidence="2" id="KW-1185">Reference proteome</keyword>
<dbReference type="GO" id="GO:0003700">
    <property type="term" value="F:DNA-binding transcription factor activity"/>
    <property type="evidence" value="ECO:0007669"/>
    <property type="project" value="TreeGrafter"/>
</dbReference>